<comment type="caution">
    <text evidence="2">The sequence shown here is derived from an EMBL/GenBank/DDBJ whole genome shotgun (WGS) entry which is preliminary data.</text>
</comment>
<proteinExistence type="predicted"/>
<feature type="signal peptide" evidence="1">
    <location>
        <begin position="1"/>
        <end position="25"/>
    </location>
</feature>
<name>A0ABR4J0P6_9EURO</name>
<evidence type="ECO:0000256" key="1">
    <source>
        <dbReference type="SAM" id="SignalP"/>
    </source>
</evidence>
<reference evidence="2 3" key="1">
    <citation type="submission" date="2024-07" db="EMBL/GenBank/DDBJ databases">
        <title>Section-level genome sequencing and comparative genomics of Aspergillus sections Usti and Cavernicolus.</title>
        <authorList>
            <consortium name="Lawrence Berkeley National Laboratory"/>
            <person name="Nybo J.L."/>
            <person name="Vesth T.C."/>
            <person name="Theobald S."/>
            <person name="Frisvad J.C."/>
            <person name="Larsen T.O."/>
            <person name="Kjaerboelling I."/>
            <person name="Rothschild-Mancinelli K."/>
            <person name="Lyhne E.K."/>
            <person name="Kogle M.E."/>
            <person name="Barry K."/>
            <person name="Clum A."/>
            <person name="Na H."/>
            <person name="Ledsgaard L."/>
            <person name="Lin J."/>
            <person name="Lipzen A."/>
            <person name="Kuo A."/>
            <person name="Riley R."/>
            <person name="Mondo S."/>
            <person name="Labutti K."/>
            <person name="Haridas S."/>
            <person name="Pangalinan J."/>
            <person name="Salamov A.A."/>
            <person name="Simmons B.A."/>
            <person name="Magnuson J.K."/>
            <person name="Chen J."/>
            <person name="Drula E."/>
            <person name="Henrissat B."/>
            <person name="Wiebenga A."/>
            <person name="Lubbers R.J."/>
            <person name="Gomes A.C."/>
            <person name="Makela M.R."/>
            <person name="Stajich J."/>
            <person name="Grigoriev I.V."/>
            <person name="Mortensen U.H."/>
            <person name="De Vries R.P."/>
            <person name="Baker S.E."/>
            <person name="Andersen M.R."/>
        </authorList>
    </citation>
    <scope>NUCLEOTIDE SEQUENCE [LARGE SCALE GENOMIC DNA]</scope>
    <source>
        <strain evidence="2 3">CBS 123904</strain>
    </source>
</reference>
<dbReference type="Proteomes" id="UP001610446">
    <property type="component" value="Unassembled WGS sequence"/>
</dbReference>
<evidence type="ECO:0000313" key="3">
    <source>
        <dbReference type="Proteomes" id="UP001610446"/>
    </source>
</evidence>
<feature type="chain" id="PRO_5046499733" evidence="1">
    <location>
        <begin position="26"/>
        <end position="115"/>
    </location>
</feature>
<organism evidence="2 3">
    <name type="scientific">Aspergillus pseudoustus</name>
    <dbReference type="NCBI Taxonomy" id="1810923"/>
    <lineage>
        <taxon>Eukaryota</taxon>
        <taxon>Fungi</taxon>
        <taxon>Dikarya</taxon>
        <taxon>Ascomycota</taxon>
        <taxon>Pezizomycotina</taxon>
        <taxon>Eurotiomycetes</taxon>
        <taxon>Eurotiomycetidae</taxon>
        <taxon>Eurotiales</taxon>
        <taxon>Aspergillaceae</taxon>
        <taxon>Aspergillus</taxon>
        <taxon>Aspergillus subgen. Nidulantes</taxon>
    </lineage>
</organism>
<accession>A0ABR4J0P6</accession>
<protein>
    <submittedName>
        <fullName evidence="2">Uncharacterized protein</fullName>
    </submittedName>
</protein>
<keyword evidence="3" id="KW-1185">Reference proteome</keyword>
<evidence type="ECO:0000313" key="2">
    <source>
        <dbReference type="EMBL" id="KAL2833618.1"/>
    </source>
</evidence>
<sequence length="115" mass="12497">MPLLRLGSAFSALYFVFLTVHLASAPRGARTKSRFTLPPQRINTVFPPSQAPASLIPGQILILTATPAPRPRNTARLPPDYNKAGQRVFLSAERGDHPQFPGVIPEIANILFPTA</sequence>
<gene>
    <name evidence="2" type="ORF">BJY01DRAFT_253375</name>
</gene>
<keyword evidence="1" id="KW-0732">Signal</keyword>
<dbReference type="EMBL" id="JBFXLU010000237">
    <property type="protein sequence ID" value="KAL2833618.1"/>
    <property type="molecule type" value="Genomic_DNA"/>
</dbReference>